<evidence type="ECO:0000256" key="6">
    <source>
        <dbReference type="ARBA" id="ARBA00023136"/>
    </source>
</evidence>
<dbReference type="Gene3D" id="3.90.550.10">
    <property type="entry name" value="Spore Coat Polysaccharide Biosynthesis Protein SpsA, Chain A"/>
    <property type="match status" value="1"/>
</dbReference>
<name>A0ABT2AJA5_9BURK</name>
<keyword evidence="6 7" id="KW-0472">Membrane</keyword>
<dbReference type="EMBL" id="JANUHA010000004">
    <property type="protein sequence ID" value="MCS0596290.1"/>
    <property type="molecule type" value="Genomic_DNA"/>
</dbReference>
<organism evidence="9 10">
    <name type="scientific">Massilia agri</name>
    <dbReference type="NCBI Taxonomy" id="1886785"/>
    <lineage>
        <taxon>Bacteria</taxon>
        <taxon>Pseudomonadati</taxon>
        <taxon>Pseudomonadota</taxon>
        <taxon>Betaproteobacteria</taxon>
        <taxon>Burkholderiales</taxon>
        <taxon>Oxalobacteraceae</taxon>
        <taxon>Telluria group</taxon>
        <taxon>Massilia</taxon>
    </lineage>
</organism>
<dbReference type="RefSeq" id="WP_258827334.1">
    <property type="nucleotide sequence ID" value="NZ_JANUHA010000004.1"/>
</dbReference>
<reference evidence="9 10" key="1">
    <citation type="submission" date="2022-08" db="EMBL/GenBank/DDBJ databases">
        <title>Reclassification of Massilia species as members of the genera Telluria, Duganella, Pseudoduganella, Mokoshia gen. nov. and Zemynaea gen. nov. using orthogonal and non-orthogonal genome-based approaches.</title>
        <authorList>
            <person name="Bowman J.P."/>
        </authorList>
    </citation>
    <scope>NUCLEOTIDE SEQUENCE [LARGE SCALE GENOMIC DNA]</scope>
    <source>
        <strain evidence="9 10">JCM 31661</strain>
    </source>
</reference>
<evidence type="ECO:0000256" key="2">
    <source>
        <dbReference type="ARBA" id="ARBA00022676"/>
    </source>
</evidence>
<evidence type="ECO:0000256" key="1">
    <source>
        <dbReference type="ARBA" id="ARBA00004141"/>
    </source>
</evidence>
<evidence type="ECO:0000313" key="9">
    <source>
        <dbReference type="EMBL" id="MCS0596290.1"/>
    </source>
</evidence>
<evidence type="ECO:0000259" key="8">
    <source>
        <dbReference type="Pfam" id="PF00535"/>
    </source>
</evidence>
<feature type="transmembrane region" description="Helical" evidence="7">
    <location>
        <begin position="237"/>
        <end position="258"/>
    </location>
</feature>
<keyword evidence="4 7" id="KW-0812">Transmembrane</keyword>
<dbReference type="PANTHER" id="PTHR48090">
    <property type="entry name" value="UNDECAPRENYL-PHOSPHATE 4-DEOXY-4-FORMAMIDO-L-ARABINOSE TRANSFERASE-RELATED"/>
    <property type="match status" value="1"/>
</dbReference>
<comment type="subcellular location">
    <subcellularLocation>
        <location evidence="1">Membrane</location>
        <topology evidence="1">Multi-pass membrane protein</topology>
    </subcellularLocation>
</comment>
<protein>
    <submittedName>
        <fullName evidence="9">Glycosyltransferase family 2 protein</fullName>
    </submittedName>
</protein>
<accession>A0ABT2AJA5</accession>
<dbReference type="InterPro" id="IPR050256">
    <property type="entry name" value="Glycosyltransferase_2"/>
</dbReference>
<dbReference type="InterPro" id="IPR001173">
    <property type="entry name" value="Glyco_trans_2-like"/>
</dbReference>
<keyword evidence="10" id="KW-1185">Reference proteome</keyword>
<comment type="caution">
    <text evidence="9">The sequence shown here is derived from an EMBL/GenBank/DDBJ whole genome shotgun (WGS) entry which is preliminary data.</text>
</comment>
<feature type="domain" description="Glycosyltransferase 2-like" evidence="8">
    <location>
        <begin position="13"/>
        <end position="172"/>
    </location>
</feature>
<dbReference type="Pfam" id="PF00535">
    <property type="entry name" value="Glycos_transf_2"/>
    <property type="match status" value="1"/>
</dbReference>
<evidence type="ECO:0000256" key="4">
    <source>
        <dbReference type="ARBA" id="ARBA00022692"/>
    </source>
</evidence>
<evidence type="ECO:0000313" key="10">
    <source>
        <dbReference type="Proteomes" id="UP001206572"/>
    </source>
</evidence>
<dbReference type="PANTHER" id="PTHR48090:SF1">
    <property type="entry name" value="PROPHAGE BACTOPRENOL GLUCOSYL TRANSFERASE HOMOLOG"/>
    <property type="match status" value="1"/>
</dbReference>
<evidence type="ECO:0000256" key="7">
    <source>
        <dbReference type="SAM" id="Phobius"/>
    </source>
</evidence>
<keyword evidence="3" id="KW-0808">Transferase</keyword>
<sequence>MHTPSESVSPAISIVSTMYRSRSFLERFLAECLEAVKAIGCHSFEIVLVNDGSPDDSLEYAVNATKRIPELVVVDLSRNFGHHYAMQAGLQQARGERVFLIDSDLEVSPLTLIEFKAKQDATGADVVYGYQEARKGGMFEKASGGLFYTAFNLLSDTKIPPNLATERIMTRRYVDALLRLGDRNLFMAGMMSWAGFTQIGMPLKKTQREGESTYTLLRRVKLMVNAVSSFSVLPLTWLFNIGVSITLISFLFLAYLLGRKILFDDTMIGYTSLMGLMALSLGVTTTSMGLIGIYLGKVFSQVQNRPTYIIKDIYGRMPMRPAFAGEARESEETGCSY</sequence>
<evidence type="ECO:0000256" key="5">
    <source>
        <dbReference type="ARBA" id="ARBA00022989"/>
    </source>
</evidence>
<keyword evidence="5 7" id="KW-1133">Transmembrane helix</keyword>
<dbReference type="InterPro" id="IPR029044">
    <property type="entry name" value="Nucleotide-diphossugar_trans"/>
</dbReference>
<keyword evidence="2" id="KW-0328">Glycosyltransferase</keyword>
<dbReference type="Proteomes" id="UP001206572">
    <property type="component" value="Unassembled WGS sequence"/>
</dbReference>
<proteinExistence type="predicted"/>
<dbReference type="SUPFAM" id="SSF53448">
    <property type="entry name" value="Nucleotide-diphospho-sugar transferases"/>
    <property type="match status" value="1"/>
</dbReference>
<gene>
    <name evidence="9" type="ORF">NX780_07990</name>
</gene>
<dbReference type="CDD" id="cd04187">
    <property type="entry name" value="DPM1_like_bac"/>
    <property type="match status" value="1"/>
</dbReference>
<feature type="transmembrane region" description="Helical" evidence="7">
    <location>
        <begin position="270"/>
        <end position="295"/>
    </location>
</feature>
<evidence type="ECO:0000256" key="3">
    <source>
        <dbReference type="ARBA" id="ARBA00022679"/>
    </source>
</evidence>